<proteinExistence type="predicted"/>
<dbReference type="EMBL" id="FN647832">
    <property type="protein sequence ID" value="CBN75525.1"/>
    <property type="molecule type" value="Genomic_DNA"/>
</dbReference>
<dbReference type="SUPFAM" id="SSF52058">
    <property type="entry name" value="L domain-like"/>
    <property type="match status" value="1"/>
</dbReference>
<dbReference type="AlphaFoldDB" id="D8LD72"/>
<gene>
    <name evidence="2" type="ORF">Esi_0114_0047</name>
</gene>
<evidence type="ECO:0000313" key="3">
    <source>
        <dbReference type="Proteomes" id="UP000002630"/>
    </source>
</evidence>
<feature type="region of interest" description="Disordered" evidence="1">
    <location>
        <begin position="68"/>
        <end position="177"/>
    </location>
</feature>
<feature type="compositionally biased region" description="Gly residues" evidence="1">
    <location>
        <begin position="102"/>
        <end position="120"/>
    </location>
</feature>
<organism evidence="2 3">
    <name type="scientific">Ectocarpus siliculosus</name>
    <name type="common">Brown alga</name>
    <name type="synonym">Conferva siliculosa</name>
    <dbReference type="NCBI Taxonomy" id="2880"/>
    <lineage>
        <taxon>Eukaryota</taxon>
        <taxon>Sar</taxon>
        <taxon>Stramenopiles</taxon>
        <taxon>Ochrophyta</taxon>
        <taxon>PX clade</taxon>
        <taxon>Phaeophyceae</taxon>
        <taxon>Ectocarpales</taxon>
        <taxon>Ectocarpaceae</taxon>
        <taxon>Ectocarpus</taxon>
    </lineage>
</organism>
<feature type="compositionally biased region" description="Low complexity" evidence="1">
    <location>
        <begin position="508"/>
        <end position="541"/>
    </location>
</feature>
<feature type="compositionally biased region" description="Gly residues" evidence="1">
    <location>
        <begin position="72"/>
        <end position="90"/>
    </location>
</feature>
<dbReference type="eggNOG" id="ENOG502SFQ3">
    <property type="taxonomic scope" value="Eukaryota"/>
</dbReference>
<sequence length="735" mass="78754">MGSPSPRTNEGLAIVTGAGWLTFFQLRSLECSCLYVCRESRRQVARRVRVTDGTPRTLWRVDRRRFSAETAGSGGHSGAQGDGARGGSGAGPSKRAAAAASGAGGSGCVGSRTTGGGGGAQHKFSWHGRSSSSGGAATRVVVAPPGSTAASSIRGPATGTAAPPAAAASTLPATPTPARATTRVPLVRAVGIIWQLPALELLEAGFGWPRGVKELHFGAKFDEKVNAVEFPETLEALTFGYWFNESLGPGRVRWPPALKRLKFGATWNRNLVGAKDTWPPSLEVVRFGTSFDKPLRGGGGIGLPPRLREVHLGGVFNQPLDGVEWPASLEKLTLSEYFNQSLGYGDGNGVVFPKGLREVVFGGRFNQAIGDVVWPERLRTLTFGDKFNQELVLGDGYNHPLAGGELPDGLEKLVIGQSFSFVSSVRWPAELRRLELSCRWGDALFAGSLGGGGSRRQRRPSCCLSLPKRLEYLDAGDGFNSALDTVSLPASLRVLILGSAFNYPLDHANSSSSSNNNNNNNNPQEEENQAQQGQQQQQQQQGRGGGSSSHRQQQQQPQPQPQPSDLDAAPVPPPLLPGGLEELRLGAAFNRELEAARLPERLKRLVFVAESKFDRPVAGVRWPPGLEELRFGNCFDQPMESGIGDFDGLGSGGGGDSALMLPATLRELHFGWAFSHSLQGLALPRGLRRLSFFARYPVSHVRGLEWPPSLRSIHVGSFRFGSRKDVAKWAAQPPF</sequence>
<feature type="compositionally biased region" description="Low complexity" evidence="1">
    <location>
        <begin position="128"/>
        <end position="143"/>
    </location>
</feature>
<name>D8LD72_ECTSI</name>
<feature type="compositionally biased region" description="Low complexity" evidence="1">
    <location>
        <begin position="548"/>
        <end position="569"/>
    </location>
</feature>
<dbReference type="Proteomes" id="UP000002630">
    <property type="component" value="Linkage Group LG03"/>
</dbReference>
<keyword evidence="3" id="KW-1185">Reference proteome</keyword>
<evidence type="ECO:0000256" key="1">
    <source>
        <dbReference type="SAM" id="MobiDB-lite"/>
    </source>
</evidence>
<feature type="compositionally biased region" description="Low complexity" evidence="1">
    <location>
        <begin position="156"/>
        <end position="177"/>
    </location>
</feature>
<feature type="compositionally biased region" description="Low complexity" evidence="1">
    <location>
        <begin position="91"/>
        <end position="101"/>
    </location>
</feature>
<protein>
    <submittedName>
        <fullName evidence="2">Uncharacterized protein</fullName>
    </submittedName>
</protein>
<evidence type="ECO:0000313" key="2">
    <source>
        <dbReference type="EMBL" id="CBN75525.1"/>
    </source>
</evidence>
<dbReference type="PANTHER" id="PTHR32134:SF92">
    <property type="entry name" value="FNIP REPEAT-CONTAINING PROTEIN"/>
    <property type="match status" value="1"/>
</dbReference>
<dbReference type="OMA" id="IIECEKF"/>
<feature type="region of interest" description="Disordered" evidence="1">
    <location>
        <begin position="508"/>
        <end position="579"/>
    </location>
</feature>
<dbReference type="InParanoid" id="D8LD72"/>
<dbReference type="OrthoDB" id="10394630at2759"/>
<accession>D8LD72</accession>
<dbReference type="PANTHER" id="PTHR32134">
    <property type="entry name" value="FNIP REPEAT-CONTAINING PROTEIN"/>
    <property type="match status" value="1"/>
</dbReference>
<dbReference type="InterPro" id="IPR051251">
    <property type="entry name" value="STK_FNIP-Repeat"/>
</dbReference>
<reference evidence="2 3" key="1">
    <citation type="journal article" date="2010" name="Nature">
        <title>The Ectocarpus genome and the independent evolution of multicellularity in brown algae.</title>
        <authorList>
            <person name="Cock J.M."/>
            <person name="Sterck L."/>
            <person name="Rouze P."/>
            <person name="Scornet D."/>
            <person name="Allen A.E."/>
            <person name="Amoutzias G."/>
            <person name="Anthouard V."/>
            <person name="Artiguenave F."/>
            <person name="Aury J.M."/>
            <person name="Badger J.H."/>
            <person name="Beszteri B."/>
            <person name="Billiau K."/>
            <person name="Bonnet E."/>
            <person name="Bothwell J.H."/>
            <person name="Bowler C."/>
            <person name="Boyen C."/>
            <person name="Brownlee C."/>
            <person name="Carrano C.J."/>
            <person name="Charrier B."/>
            <person name="Cho G.Y."/>
            <person name="Coelho S.M."/>
            <person name="Collen J."/>
            <person name="Corre E."/>
            <person name="Da Silva C."/>
            <person name="Delage L."/>
            <person name="Delaroque N."/>
            <person name="Dittami S.M."/>
            <person name="Doulbeau S."/>
            <person name="Elias M."/>
            <person name="Farnham G."/>
            <person name="Gachon C.M."/>
            <person name="Gschloessl B."/>
            <person name="Heesch S."/>
            <person name="Jabbari K."/>
            <person name="Jubin C."/>
            <person name="Kawai H."/>
            <person name="Kimura K."/>
            <person name="Kloareg B."/>
            <person name="Kupper F.C."/>
            <person name="Lang D."/>
            <person name="Le Bail A."/>
            <person name="Leblanc C."/>
            <person name="Lerouge P."/>
            <person name="Lohr M."/>
            <person name="Lopez P.J."/>
            <person name="Martens C."/>
            <person name="Maumus F."/>
            <person name="Michel G."/>
            <person name="Miranda-Saavedra D."/>
            <person name="Morales J."/>
            <person name="Moreau H."/>
            <person name="Motomura T."/>
            <person name="Nagasato C."/>
            <person name="Napoli C.A."/>
            <person name="Nelson D.R."/>
            <person name="Nyvall-Collen P."/>
            <person name="Peters A.F."/>
            <person name="Pommier C."/>
            <person name="Potin P."/>
            <person name="Poulain J."/>
            <person name="Quesneville H."/>
            <person name="Read B."/>
            <person name="Rensing S.A."/>
            <person name="Ritter A."/>
            <person name="Rousvoal S."/>
            <person name="Samanta M."/>
            <person name="Samson G."/>
            <person name="Schroeder D.C."/>
            <person name="Segurens B."/>
            <person name="Strittmatter M."/>
            <person name="Tonon T."/>
            <person name="Tregear J.W."/>
            <person name="Valentin K."/>
            <person name="von Dassow P."/>
            <person name="Yamagishi T."/>
            <person name="Van de Peer Y."/>
            <person name="Wincker P."/>
        </authorList>
    </citation>
    <scope>NUCLEOTIDE SEQUENCE [LARGE SCALE GENOMIC DNA]</scope>
    <source>
        <strain evidence="3">Ec32 / CCAP1310/4</strain>
    </source>
</reference>
<dbReference type="EMBL" id="FN649728">
    <property type="protein sequence ID" value="CBN75525.1"/>
    <property type="molecule type" value="Genomic_DNA"/>
</dbReference>
<dbReference type="SUPFAM" id="SSF81995">
    <property type="entry name" value="beta-sandwich domain of Sec23/24"/>
    <property type="match status" value="1"/>
</dbReference>